<name>A0ABQ1IT77_9PROT</name>
<sequence>MVGVTCWYWIRHAALAVAAHGRIHGASEAAVDMPSPVALAGMRRLLPPQAMVIASPLARARDTAAALLPDRPALIEPAFTEQNFGAWEGRVHGEIETAEPEAYAAFWRQPARACPPGGERYTEVMARVAAAVDARSHDAPAAAPGIVVVAHAGVIRAALSQALGLTPEQSIAFVIDPLSLTRIDRIVMADGAVLWRVVCVNRPLAVAAGDDGETGV</sequence>
<organism evidence="1 2">
    <name type="scientific">Tistrella bauzanensis</name>
    <dbReference type="NCBI Taxonomy" id="657419"/>
    <lineage>
        <taxon>Bacteria</taxon>
        <taxon>Pseudomonadati</taxon>
        <taxon>Pseudomonadota</taxon>
        <taxon>Alphaproteobacteria</taxon>
        <taxon>Geminicoccales</taxon>
        <taxon>Geminicoccaceae</taxon>
        <taxon>Tistrella</taxon>
    </lineage>
</organism>
<comment type="caution">
    <text evidence="1">The sequence shown here is derived from an EMBL/GenBank/DDBJ whole genome shotgun (WGS) entry which is preliminary data.</text>
</comment>
<dbReference type="InterPro" id="IPR013078">
    <property type="entry name" value="His_Pase_superF_clade-1"/>
</dbReference>
<dbReference type="SUPFAM" id="SSF53254">
    <property type="entry name" value="Phosphoglycerate mutase-like"/>
    <property type="match status" value="1"/>
</dbReference>
<dbReference type="InterPro" id="IPR029033">
    <property type="entry name" value="His_PPase_superfam"/>
</dbReference>
<dbReference type="EMBL" id="BMDZ01000040">
    <property type="protein sequence ID" value="GGB48889.1"/>
    <property type="molecule type" value="Genomic_DNA"/>
</dbReference>
<accession>A0ABQ1IT77</accession>
<keyword evidence="2" id="KW-1185">Reference proteome</keyword>
<dbReference type="PANTHER" id="PTHR48100">
    <property type="entry name" value="BROAD-SPECIFICITY PHOSPHATASE YOR283W-RELATED"/>
    <property type="match status" value="1"/>
</dbReference>
<evidence type="ECO:0000313" key="2">
    <source>
        <dbReference type="Proteomes" id="UP000603352"/>
    </source>
</evidence>
<proteinExistence type="predicted"/>
<dbReference type="PANTHER" id="PTHR48100:SF1">
    <property type="entry name" value="HISTIDINE PHOSPHATASE FAMILY PROTEIN-RELATED"/>
    <property type="match status" value="1"/>
</dbReference>
<dbReference type="Gene3D" id="3.40.50.1240">
    <property type="entry name" value="Phosphoglycerate mutase-like"/>
    <property type="match status" value="1"/>
</dbReference>
<reference evidence="2" key="1">
    <citation type="journal article" date="2019" name="Int. J. Syst. Evol. Microbiol.">
        <title>The Global Catalogue of Microorganisms (GCM) 10K type strain sequencing project: providing services to taxonomists for standard genome sequencing and annotation.</title>
        <authorList>
            <consortium name="The Broad Institute Genomics Platform"/>
            <consortium name="The Broad Institute Genome Sequencing Center for Infectious Disease"/>
            <person name="Wu L."/>
            <person name="Ma J."/>
        </authorList>
    </citation>
    <scope>NUCLEOTIDE SEQUENCE [LARGE SCALE GENOMIC DNA]</scope>
    <source>
        <strain evidence="2">CGMCC 1.10188</strain>
    </source>
</reference>
<protein>
    <submittedName>
        <fullName evidence="1">Phosphoglycerate mutase</fullName>
    </submittedName>
</protein>
<gene>
    <name evidence="1" type="ORF">GCM10011505_32450</name>
</gene>
<evidence type="ECO:0000313" key="1">
    <source>
        <dbReference type="EMBL" id="GGB48889.1"/>
    </source>
</evidence>
<dbReference type="Proteomes" id="UP000603352">
    <property type="component" value="Unassembled WGS sequence"/>
</dbReference>
<dbReference type="CDD" id="cd07067">
    <property type="entry name" value="HP_PGM_like"/>
    <property type="match status" value="1"/>
</dbReference>
<dbReference type="Pfam" id="PF00300">
    <property type="entry name" value="His_Phos_1"/>
    <property type="match status" value="1"/>
</dbReference>
<dbReference type="InterPro" id="IPR050275">
    <property type="entry name" value="PGM_Phosphatase"/>
</dbReference>
<dbReference type="SMART" id="SM00855">
    <property type="entry name" value="PGAM"/>
    <property type="match status" value="1"/>
</dbReference>